<dbReference type="Proteomes" id="UP000826012">
    <property type="component" value="Chromosome"/>
</dbReference>
<protein>
    <submittedName>
        <fullName evidence="1">Uncharacterized protein</fullName>
    </submittedName>
</protein>
<evidence type="ECO:0000313" key="2">
    <source>
        <dbReference type="Proteomes" id="UP000826012"/>
    </source>
</evidence>
<proteinExistence type="predicted"/>
<evidence type="ECO:0000313" key="1">
    <source>
        <dbReference type="EMBL" id="BCZ22545.1"/>
    </source>
</evidence>
<gene>
    <name evidence="1" type="ORF">MTY59_24000</name>
</gene>
<keyword evidence="2" id="KW-1185">Reference proteome</keyword>
<dbReference type="EMBL" id="AP024828">
    <property type="protein sequence ID" value="BCZ22545.1"/>
    <property type="molecule type" value="Genomic_DNA"/>
</dbReference>
<reference evidence="1 2" key="1">
    <citation type="submission" date="2021-07" db="EMBL/GenBank/DDBJ databases">
        <title>Complete genome sequence of nontuberculous Mycobacterium sp. TY59.</title>
        <authorList>
            <person name="Fukushima K."/>
        </authorList>
    </citation>
    <scope>NUCLEOTIDE SEQUENCE [LARGE SCALE GENOMIC DNA]</scope>
    <source>
        <strain evidence="1 2">TY59</strain>
    </source>
</reference>
<accession>A0ABN6IGX0</accession>
<sequence length="65" mass="7698">MAVTVTLRDGAIERYMRFGDAYRKHSDGTLDVIRSGVKRPHTYARDEWSDVSGDEKSWKKFRFWD</sequence>
<name>A0ABN6IGX0_9MYCO</name>
<organism evidence="1 2">
    <name type="scientific">Mycobacterium senriense</name>
    <dbReference type="NCBI Taxonomy" id="2775496"/>
    <lineage>
        <taxon>Bacteria</taxon>
        <taxon>Bacillati</taxon>
        <taxon>Actinomycetota</taxon>
        <taxon>Actinomycetes</taxon>
        <taxon>Mycobacteriales</taxon>
        <taxon>Mycobacteriaceae</taxon>
        <taxon>Mycobacterium</taxon>
        <taxon>Mycobacterium avium complex (MAC)</taxon>
    </lineage>
</organism>
<dbReference type="RefSeq" id="WP_221045815.1">
    <property type="nucleotide sequence ID" value="NZ_AP024828.1"/>
</dbReference>